<name>A0A9P7G9R7_9AGAR</name>
<proteinExistence type="predicted"/>
<feature type="compositionally biased region" description="Polar residues" evidence="1">
    <location>
        <begin position="200"/>
        <end position="228"/>
    </location>
</feature>
<dbReference type="Proteomes" id="UP000775547">
    <property type="component" value="Unassembled WGS sequence"/>
</dbReference>
<dbReference type="OrthoDB" id="1933281at2759"/>
<feature type="domain" description="Sfi1 spindle body" evidence="2">
    <location>
        <begin position="422"/>
        <end position="720"/>
    </location>
</feature>
<evidence type="ECO:0000313" key="3">
    <source>
        <dbReference type="EMBL" id="KAG5646652.1"/>
    </source>
</evidence>
<feature type="region of interest" description="Disordered" evidence="1">
    <location>
        <begin position="135"/>
        <end position="270"/>
    </location>
</feature>
<dbReference type="InterPro" id="IPR013665">
    <property type="entry name" value="Sfi1_dom"/>
</dbReference>
<organism evidence="3 4">
    <name type="scientific">Asterophora parasitica</name>
    <dbReference type="NCBI Taxonomy" id="117018"/>
    <lineage>
        <taxon>Eukaryota</taxon>
        <taxon>Fungi</taxon>
        <taxon>Dikarya</taxon>
        <taxon>Basidiomycota</taxon>
        <taxon>Agaricomycotina</taxon>
        <taxon>Agaricomycetes</taxon>
        <taxon>Agaricomycetidae</taxon>
        <taxon>Agaricales</taxon>
        <taxon>Tricholomatineae</taxon>
        <taxon>Lyophyllaceae</taxon>
        <taxon>Asterophora</taxon>
    </lineage>
</organism>
<dbReference type="EMBL" id="JABCKV010000018">
    <property type="protein sequence ID" value="KAG5646652.1"/>
    <property type="molecule type" value="Genomic_DNA"/>
</dbReference>
<feature type="compositionally biased region" description="Low complexity" evidence="1">
    <location>
        <begin position="169"/>
        <end position="181"/>
    </location>
</feature>
<dbReference type="Pfam" id="PF08457">
    <property type="entry name" value="Sfi1"/>
    <property type="match status" value="1"/>
</dbReference>
<keyword evidence="4" id="KW-1185">Reference proteome</keyword>
<accession>A0A9P7G9R7</accession>
<feature type="compositionally biased region" description="Basic and acidic residues" evidence="1">
    <location>
        <begin position="233"/>
        <end position="243"/>
    </location>
</feature>
<sequence>MSQFRPTRASPTKSARLLERTAYKVVADISRSSAASVPELSNLTCDEISLLDAVIDRAGPSATTFLTVFKAYNDVLSERGLDSHEVVYYGKLLKLGTMKGKNWGDKWSAVKAQYHQGSSFGGSVLNDLRHDHAQTENNVPKSVPRRNAQPRPPLPADDTFTLHSHADESSASSSTAEFTFTPSRPTQRRLRDRTPPPERPSNTIMEHTRDSLSTASMRTRALPSSQPQRRSRKTESSDSEDNHAPSTSTTPPSYRAATRSARPTSKASASRLLQSPVIGALTPAPVIAPATARKAVAIARERRGSVVNEEDAWNKIRMQRDEVEADQFRKDRLMERCWEVWKQGFQWILTTSEQIGEARDNLILRIHLQRWRAATASRRDLYERITTLAHDRCLRKAINVWRTRLREKEQDKWRQGMRQKMKTVREKRERTLRKDAWAKWRQSYRSHLSGKHYAENLVHHFYFCWKTRLSAIEELEDAADHAFQASQERVADKYWNQWRNARELRNSERIMAERIGLRLMGETMSIWQKRVRAQEIAAEFHHVLLMKTTIRSWKAAQDRIRIIENRADKHVARQDGVLLRAVSRVWKARERGKLLERVRASRLIMDSWSVWQQQIRQNKANNDLAIAFSLRSESDVAVSALRKWRAFRSSLQNAHAYAVQIDSTQLQYRMLLAWRIELRQKLKMVKMSRMAHKYFTTRRAWRIWHDALNARMREKRAEQFINRHLEKTFHCGCLRCINLF</sequence>
<reference evidence="3" key="2">
    <citation type="submission" date="2021-10" db="EMBL/GenBank/DDBJ databases">
        <title>Phylogenomics reveals ancestral predisposition of the termite-cultivated fungus Termitomyces towards a domesticated lifestyle.</title>
        <authorList>
            <person name="Auxier B."/>
            <person name="Grum-Grzhimaylo A."/>
            <person name="Cardenas M.E."/>
            <person name="Lodge J.D."/>
            <person name="Laessoe T."/>
            <person name="Pedersen O."/>
            <person name="Smith M.E."/>
            <person name="Kuyper T.W."/>
            <person name="Franco-Molano E.A."/>
            <person name="Baroni T.J."/>
            <person name="Aanen D.K."/>
        </authorList>
    </citation>
    <scope>NUCLEOTIDE SEQUENCE</scope>
    <source>
        <strain evidence="3">AP01</strain>
        <tissue evidence="3">Mycelium</tissue>
    </source>
</reference>
<dbReference type="AlphaFoldDB" id="A0A9P7G9R7"/>
<evidence type="ECO:0000256" key="1">
    <source>
        <dbReference type="SAM" id="MobiDB-lite"/>
    </source>
</evidence>
<evidence type="ECO:0000313" key="4">
    <source>
        <dbReference type="Proteomes" id="UP000775547"/>
    </source>
</evidence>
<reference evidence="3" key="1">
    <citation type="submission" date="2020-07" db="EMBL/GenBank/DDBJ databases">
        <authorList>
            <person name="Nieuwenhuis M."/>
            <person name="Van De Peppel L.J.J."/>
        </authorList>
    </citation>
    <scope>NUCLEOTIDE SEQUENCE</scope>
    <source>
        <strain evidence="3">AP01</strain>
        <tissue evidence="3">Mycelium</tissue>
    </source>
</reference>
<evidence type="ECO:0000259" key="2">
    <source>
        <dbReference type="Pfam" id="PF08457"/>
    </source>
</evidence>
<gene>
    <name evidence="3" type="ORF">DXG03_002642</name>
</gene>
<comment type="caution">
    <text evidence="3">The sequence shown here is derived from an EMBL/GenBank/DDBJ whole genome shotgun (WGS) entry which is preliminary data.</text>
</comment>
<feature type="compositionally biased region" description="Polar residues" evidence="1">
    <location>
        <begin position="261"/>
        <end position="270"/>
    </location>
</feature>
<protein>
    <recommendedName>
        <fullName evidence="2">Sfi1 spindle body domain-containing protein</fullName>
    </recommendedName>
</protein>